<reference evidence="8 9" key="1">
    <citation type="journal article" date="2011" name="Stand. Genomic Sci.">
        <title>Complete genome sequence of Rhodospirillum rubrum type strain (S1).</title>
        <authorList>
            <person name="Munk A.C."/>
            <person name="Copeland A."/>
            <person name="Lucas S."/>
            <person name="Lapidus A."/>
            <person name="Del Rio T.G."/>
            <person name="Barry K."/>
            <person name="Detter J.C."/>
            <person name="Hammon N."/>
            <person name="Israni S."/>
            <person name="Pitluck S."/>
            <person name="Brettin T."/>
            <person name="Bruce D."/>
            <person name="Han C."/>
            <person name="Tapia R."/>
            <person name="Gilna P."/>
            <person name="Schmutz J."/>
            <person name="Larimer F."/>
            <person name="Land M."/>
            <person name="Kyrpides N.C."/>
            <person name="Mavromatis K."/>
            <person name="Richardson P."/>
            <person name="Rohde M."/>
            <person name="Goker M."/>
            <person name="Klenk H.P."/>
            <person name="Zhang Y."/>
            <person name="Roberts G.P."/>
            <person name="Reslewic S."/>
            <person name="Schwartz D.C."/>
        </authorList>
    </citation>
    <scope>NUCLEOTIDE SEQUENCE [LARGE SCALE GENOMIC DNA]</scope>
    <source>
        <strain evidence="9">ATCC 11170 / ATH 1.1.1 / DSM 467 / LMG 4362 / NCIMB 8255 / S1</strain>
    </source>
</reference>
<dbReference type="SUPFAM" id="SSF52540">
    <property type="entry name" value="P-loop containing nucleoside triphosphate hydrolases"/>
    <property type="match status" value="1"/>
</dbReference>
<sequence>MSGKPHLVVVPDPPPVAVEAAGAAIRCRNLCLGYDRRPALRDLDWTVRPGSLTAVVGPNGAGKSTLLKGMVGVLAPLGGSIEIGGEGRAAIGYLPQQAEIDRSFPIAVRDMAAMGLWRRVGPFGAIGRDLAPRIEAALAAVGLGDLANRPIGALSGGQMQRLLFARLLLQDARVLLLDEPFTAIDARTAADLLALIGVWHREGRTIIAVLHDLDQVRRAFPETLLVARRVVAVGPTAEVLSEANLERARLLCEGAEGR</sequence>
<dbReference type="InterPro" id="IPR017871">
    <property type="entry name" value="ABC_transporter-like_CS"/>
</dbReference>
<dbReference type="EC" id="3.6.3.25" evidence="8"/>
<proteinExistence type="inferred from homology"/>
<dbReference type="AlphaFoldDB" id="Q2RMZ9"/>
<evidence type="ECO:0000313" key="9">
    <source>
        <dbReference type="Proteomes" id="UP000001929"/>
    </source>
</evidence>
<evidence type="ECO:0000256" key="1">
    <source>
        <dbReference type="ARBA" id="ARBA00005417"/>
    </source>
</evidence>
<dbReference type="PROSITE" id="PS00211">
    <property type="entry name" value="ABC_TRANSPORTER_1"/>
    <property type="match status" value="1"/>
</dbReference>
<dbReference type="InterPro" id="IPR027417">
    <property type="entry name" value="P-loop_NTPase"/>
</dbReference>
<name>Q2RMZ9_RHORT</name>
<keyword evidence="9" id="KW-1185">Reference proteome</keyword>
<dbReference type="HOGENOM" id="CLU_000604_1_11_5"/>
<feature type="domain" description="ABC transporter" evidence="7">
    <location>
        <begin position="25"/>
        <end position="253"/>
    </location>
</feature>
<dbReference type="EnsemblBacteria" id="ABC24496">
    <property type="protein sequence ID" value="ABC24496"/>
    <property type="gene ID" value="Rru_A3702"/>
</dbReference>
<evidence type="ECO:0000256" key="3">
    <source>
        <dbReference type="ARBA" id="ARBA00022741"/>
    </source>
</evidence>
<keyword evidence="6" id="KW-0406">Ion transport</keyword>
<protein>
    <submittedName>
        <fullName evidence="8">ABC transporter component</fullName>
        <ecNumber evidence="8">3.6.3.25</ecNumber>
    </submittedName>
</protein>
<evidence type="ECO:0000256" key="5">
    <source>
        <dbReference type="ARBA" id="ARBA00022906"/>
    </source>
</evidence>
<keyword evidence="5" id="KW-0862">Zinc</keyword>
<keyword evidence="3" id="KW-0547">Nucleotide-binding</keyword>
<dbReference type="GO" id="GO:0006829">
    <property type="term" value="P:zinc ion transport"/>
    <property type="evidence" value="ECO:0007669"/>
    <property type="project" value="UniProtKB-KW"/>
</dbReference>
<dbReference type="SMART" id="SM00382">
    <property type="entry name" value="AAA"/>
    <property type="match status" value="1"/>
</dbReference>
<dbReference type="CDD" id="cd03235">
    <property type="entry name" value="ABC_Metallic_Cations"/>
    <property type="match status" value="1"/>
</dbReference>
<evidence type="ECO:0000256" key="2">
    <source>
        <dbReference type="ARBA" id="ARBA00022448"/>
    </source>
</evidence>
<gene>
    <name evidence="8" type="ordered locus">Rru_A3702</name>
</gene>
<evidence type="ECO:0000259" key="7">
    <source>
        <dbReference type="PROSITE" id="PS50893"/>
    </source>
</evidence>
<dbReference type="KEGG" id="rru:Rru_A3702"/>
<evidence type="ECO:0000313" key="8">
    <source>
        <dbReference type="EMBL" id="ABC24496.1"/>
    </source>
</evidence>
<keyword evidence="8" id="KW-0378">Hydrolase</keyword>
<dbReference type="RefSeq" id="WP_011391449.1">
    <property type="nucleotide sequence ID" value="NC_007643.1"/>
</dbReference>
<evidence type="ECO:0000256" key="6">
    <source>
        <dbReference type="ARBA" id="ARBA00023065"/>
    </source>
</evidence>
<accession>Q2RMZ9</accession>
<dbReference type="PhylomeDB" id="Q2RMZ9"/>
<dbReference type="Gene3D" id="3.40.50.300">
    <property type="entry name" value="P-loop containing nucleotide triphosphate hydrolases"/>
    <property type="match status" value="1"/>
</dbReference>
<keyword evidence="4" id="KW-0067">ATP-binding</keyword>
<keyword evidence="2" id="KW-0813">Transport</keyword>
<dbReference type="GO" id="GO:0016887">
    <property type="term" value="F:ATP hydrolysis activity"/>
    <property type="evidence" value="ECO:0007669"/>
    <property type="project" value="InterPro"/>
</dbReference>
<dbReference type="PROSITE" id="PS50893">
    <property type="entry name" value="ABC_TRANSPORTER_2"/>
    <property type="match status" value="1"/>
</dbReference>
<dbReference type="InterPro" id="IPR003593">
    <property type="entry name" value="AAA+_ATPase"/>
</dbReference>
<dbReference type="PANTHER" id="PTHR42734">
    <property type="entry name" value="METAL TRANSPORT SYSTEM ATP-BINDING PROTEIN TM_0124-RELATED"/>
    <property type="match status" value="1"/>
</dbReference>
<dbReference type="PATRIC" id="fig|269796.9.peg.3826"/>
<dbReference type="InterPro" id="IPR003439">
    <property type="entry name" value="ABC_transporter-like_ATP-bd"/>
</dbReference>
<comment type="similarity">
    <text evidence="1">Belongs to the ABC transporter superfamily.</text>
</comment>
<organism evidence="8 9">
    <name type="scientific">Rhodospirillum rubrum (strain ATCC 11170 / ATH 1.1.1 / DSM 467 / LMG 4362 / NCIMB 8255 / S1)</name>
    <dbReference type="NCBI Taxonomy" id="269796"/>
    <lineage>
        <taxon>Bacteria</taxon>
        <taxon>Pseudomonadati</taxon>
        <taxon>Pseudomonadota</taxon>
        <taxon>Alphaproteobacteria</taxon>
        <taxon>Rhodospirillales</taxon>
        <taxon>Rhodospirillaceae</taxon>
        <taxon>Rhodospirillum</taxon>
    </lineage>
</organism>
<dbReference type="InterPro" id="IPR050153">
    <property type="entry name" value="Metal_Ion_Import_ABC"/>
</dbReference>
<dbReference type="STRING" id="269796.Rru_A3702"/>
<dbReference type="Proteomes" id="UP000001929">
    <property type="component" value="Chromosome"/>
</dbReference>
<dbReference type="Pfam" id="PF00005">
    <property type="entry name" value="ABC_tran"/>
    <property type="match status" value="1"/>
</dbReference>
<evidence type="ECO:0000256" key="4">
    <source>
        <dbReference type="ARBA" id="ARBA00022840"/>
    </source>
</evidence>
<dbReference type="GO" id="GO:0005524">
    <property type="term" value="F:ATP binding"/>
    <property type="evidence" value="ECO:0007669"/>
    <property type="project" value="UniProtKB-KW"/>
</dbReference>
<dbReference type="EMBL" id="CP000230">
    <property type="protein sequence ID" value="ABC24496.1"/>
    <property type="molecule type" value="Genomic_DNA"/>
</dbReference>
<dbReference type="eggNOG" id="COG1121">
    <property type="taxonomic scope" value="Bacteria"/>
</dbReference>
<dbReference type="PANTHER" id="PTHR42734:SF5">
    <property type="entry name" value="IRON TRANSPORT SYSTEM ATP-BINDING PROTEIN HI_0361-RELATED"/>
    <property type="match status" value="1"/>
</dbReference>
<keyword evidence="5" id="KW-0864">Zinc transport</keyword>